<name>A0A0D7ABQ2_9AGAR</name>
<dbReference type="AlphaFoldDB" id="A0A0D7ABQ2"/>
<evidence type="ECO:0000313" key="1">
    <source>
        <dbReference type="EMBL" id="KIY48105.1"/>
    </source>
</evidence>
<accession>A0A0D7ABQ2</accession>
<evidence type="ECO:0000313" key="2">
    <source>
        <dbReference type="Proteomes" id="UP000054144"/>
    </source>
</evidence>
<gene>
    <name evidence="1" type="ORF">FISHEDRAFT_59158</name>
</gene>
<sequence length="108" mass="12435">MTPLLHSRLCPSLYNEVITELKWQLQGALRWDEAQQKRSRGVVISDGLSRLLTAPQQIEAICMYEEHLQVDQAAKTQCTNARSEYASALMKWKMKEATQIEYNKAVHD</sequence>
<keyword evidence="2" id="KW-1185">Reference proteome</keyword>
<protein>
    <submittedName>
        <fullName evidence="1">Uncharacterized protein</fullName>
    </submittedName>
</protein>
<organism evidence="1 2">
    <name type="scientific">Fistulina hepatica ATCC 64428</name>
    <dbReference type="NCBI Taxonomy" id="1128425"/>
    <lineage>
        <taxon>Eukaryota</taxon>
        <taxon>Fungi</taxon>
        <taxon>Dikarya</taxon>
        <taxon>Basidiomycota</taxon>
        <taxon>Agaricomycotina</taxon>
        <taxon>Agaricomycetes</taxon>
        <taxon>Agaricomycetidae</taxon>
        <taxon>Agaricales</taxon>
        <taxon>Fistulinaceae</taxon>
        <taxon>Fistulina</taxon>
    </lineage>
</organism>
<dbReference type="Proteomes" id="UP000054144">
    <property type="component" value="Unassembled WGS sequence"/>
</dbReference>
<dbReference type="EMBL" id="KN881856">
    <property type="protein sequence ID" value="KIY48105.1"/>
    <property type="molecule type" value="Genomic_DNA"/>
</dbReference>
<proteinExistence type="predicted"/>
<reference evidence="1 2" key="1">
    <citation type="journal article" date="2015" name="Fungal Genet. Biol.">
        <title>Evolution of novel wood decay mechanisms in Agaricales revealed by the genome sequences of Fistulina hepatica and Cylindrobasidium torrendii.</title>
        <authorList>
            <person name="Floudas D."/>
            <person name="Held B.W."/>
            <person name="Riley R."/>
            <person name="Nagy L.G."/>
            <person name="Koehler G."/>
            <person name="Ransdell A.S."/>
            <person name="Younus H."/>
            <person name="Chow J."/>
            <person name="Chiniquy J."/>
            <person name="Lipzen A."/>
            <person name="Tritt A."/>
            <person name="Sun H."/>
            <person name="Haridas S."/>
            <person name="LaButti K."/>
            <person name="Ohm R.A."/>
            <person name="Kues U."/>
            <person name="Blanchette R.A."/>
            <person name="Grigoriev I.V."/>
            <person name="Minto R.E."/>
            <person name="Hibbett D.S."/>
        </authorList>
    </citation>
    <scope>NUCLEOTIDE SEQUENCE [LARGE SCALE GENOMIC DNA]</scope>
    <source>
        <strain evidence="1 2">ATCC 64428</strain>
    </source>
</reference>